<keyword evidence="3" id="KW-0378">Hydrolase</keyword>
<dbReference type="Pfam" id="PF01551">
    <property type="entry name" value="Peptidase_M23"/>
    <property type="match status" value="1"/>
</dbReference>
<feature type="domain" description="M23ase beta-sheet core" evidence="2">
    <location>
        <begin position="159"/>
        <end position="252"/>
    </location>
</feature>
<dbReference type="InterPro" id="IPR011055">
    <property type="entry name" value="Dup_hybrid_motif"/>
</dbReference>
<dbReference type="SUPFAM" id="SSF51261">
    <property type="entry name" value="Duplicated hybrid motif"/>
    <property type="match status" value="1"/>
</dbReference>
<dbReference type="CDD" id="cd12797">
    <property type="entry name" value="M23_peptidase"/>
    <property type="match status" value="1"/>
</dbReference>
<dbReference type="AlphaFoldDB" id="A0A3N1GIX1"/>
<comment type="caution">
    <text evidence="3">The sequence shown here is derived from an EMBL/GenBank/DDBJ whole genome shotgun (WGS) entry which is preliminary data.</text>
</comment>
<gene>
    <name evidence="3" type="ORF">EDD30_2982</name>
</gene>
<dbReference type="Gene3D" id="2.70.70.10">
    <property type="entry name" value="Glucose Permease (Domain IIA)"/>
    <property type="match status" value="1"/>
</dbReference>
<dbReference type="GO" id="GO:0004222">
    <property type="term" value="F:metalloendopeptidase activity"/>
    <property type="evidence" value="ECO:0007669"/>
    <property type="project" value="TreeGrafter"/>
</dbReference>
<accession>A0A3N1GIX1</accession>
<protein>
    <submittedName>
        <fullName evidence="3">Murein DD-endopeptidase MepM/ murein hydrolase activator NlpD</fullName>
    </submittedName>
</protein>
<name>A0A3N1GIX1_9ACTN</name>
<dbReference type="RefSeq" id="WP_244945245.1">
    <property type="nucleotide sequence ID" value="NZ_RJKL01000001.1"/>
</dbReference>
<evidence type="ECO:0000259" key="2">
    <source>
        <dbReference type="Pfam" id="PF01551"/>
    </source>
</evidence>
<dbReference type="InterPro" id="IPR016047">
    <property type="entry name" value="M23ase_b-sheet_dom"/>
</dbReference>
<evidence type="ECO:0000313" key="3">
    <source>
        <dbReference type="EMBL" id="ROP30148.1"/>
    </source>
</evidence>
<dbReference type="PANTHER" id="PTHR21666:SF270">
    <property type="entry name" value="MUREIN HYDROLASE ACTIVATOR ENVC"/>
    <property type="match status" value="1"/>
</dbReference>
<feature type="compositionally biased region" description="Low complexity" evidence="1">
    <location>
        <begin position="70"/>
        <end position="92"/>
    </location>
</feature>
<evidence type="ECO:0000256" key="1">
    <source>
        <dbReference type="SAM" id="MobiDB-lite"/>
    </source>
</evidence>
<dbReference type="Proteomes" id="UP000271683">
    <property type="component" value="Unassembled WGS sequence"/>
</dbReference>
<proteinExistence type="predicted"/>
<feature type="region of interest" description="Disordered" evidence="1">
    <location>
        <begin position="1"/>
        <end position="28"/>
    </location>
</feature>
<dbReference type="EMBL" id="RJKL01000001">
    <property type="protein sequence ID" value="ROP30148.1"/>
    <property type="molecule type" value="Genomic_DNA"/>
</dbReference>
<dbReference type="InterPro" id="IPR050570">
    <property type="entry name" value="Cell_wall_metabolism_enzyme"/>
</dbReference>
<dbReference type="PANTHER" id="PTHR21666">
    <property type="entry name" value="PEPTIDASE-RELATED"/>
    <property type="match status" value="1"/>
</dbReference>
<sequence>MQHRAPRNAPGRHRRTIPLHSHRAPREPIAEKGRYAVAAALVAGVGVTGVAAASDGSTPARAVARANSQASVTPSPSLTSSPSPATSVAPTAATSATPSAAGLTQKAAASVASAVAAGAEPDGQPFVAQRRKVKPLPQWVHPMPEGTVTSCFGQRWGRLHAGLDLAAPTGTPIRAVGKGVVVSAGPAEGYGNAVLIDHGNGYLTHYGHLSVITATVGQRVEAGDQIGGEGSTGHSTGPHLHFEVHEGSYQNPIEPTRWMHEHGVDIAGCATFEA</sequence>
<reference evidence="3 4" key="1">
    <citation type="submission" date="2018-11" db="EMBL/GenBank/DDBJ databases">
        <title>Sequencing the genomes of 1000 actinobacteria strains.</title>
        <authorList>
            <person name="Klenk H.-P."/>
        </authorList>
    </citation>
    <scope>NUCLEOTIDE SEQUENCE [LARGE SCALE GENOMIC DNA]</scope>
    <source>
        <strain evidence="3 4">DSM 43634</strain>
    </source>
</reference>
<organism evidence="3 4">
    <name type="scientific">Couchioplanes caeruleus</name>
    <dbReference type="NCBI Taxonomy" id="56438"/>
    <lineage>
        <taxon>Bacteria</taxon>
        <taxon>Bacillati</taxon>
        <taxon>Actinomycetota</taxon>
        <taxon>Actinomycetes</taxon>
        <taxon>Micromonosporales</taxon>
        <taxon>Micromonosporaceae</taxon>
        <taxon>Couchioplanes</taxon>
    </lineage>
</organism>
<feature type="compositionally biased region" description="Basic residues" evidence="1">
    <location>
        <begin position="1"/>
        <end position="23"/>
    </location>
</feature>
<feature type="region of interest" description="Disordered" evidence="1">
    <location>
        <begin position="64"/>
        <end position="92"/>
    </location>
</feature>
<evidence type="ECO:0000313" key="4">
    <source>
        <dbReference type="Proteomes" id="UP000271683"/>
    </source>
</evidence>